<dbReference type="EMBL" id="FP929139">
    <property type="protein sequence ID" value="CBY01909.1"/>
    <property type="molecule type" value="Genomic_DNA"/>
</dbReference>
<organism evidence="1 2">
    <name type="scientific">Leptosphaeria maculans (strain JN3 / isolate v23.1.3 / race Av1-4-5-6-7-8)</name>
    <name type="common">Blackleg fungus</name>
    <name type="synonym">Phoma lingam</name>
    <dbReference type="NCBI Taxonomy" id="985895"/>
    <lineage>
        <taxon>Eukaryota</taxon>
        <taxon>Fungi</taxon>
        <taxon>Dikarya</taxon>
        <taxon>Ascomycota</taxon>
        <taxon>Pezizomycotina</taxon>
        <taxon>Dothideomycetes</taxon>
        <taxon>Pleosporomycetidae</taxon>
        <taxon>Pleosporales</taxon>
        <taxon>Pleosporineae</taxon>
        <taxon>Leptosphaeriaceae</taxon>
        <taxon>Plenodomus</taxon>
        <taxon>Plenodomus lingam/Leptosphaeria maculans species complex</taxon>
    </lineage>
</organism>
<gene>
    <name evidence="1" type="ORF">LEMA_uP006960.1</name>
</gene>
<dbReference type="InParanoid" id="E5AFC0"/>
<sequence length="57" mass="6261">MQESVWVCEYAASNCHPLLSCFTVATGGAVVAAGRKRMGLHSAWVCMGRQFPMRDDK</sequence>
<keyword evidence="2" id="KW-1185">Reference proteome</keyword>
<name>E5AFC0_LEPMJ</name>
<dbReference type="VEuPathDB" id="FungiDB:LEMA_uP006960.1"/>
<dbReference type="HOGENOM" id="CLU_2996914_0_0_1"/>
<dbReference type="Proteomes" id="UP000002668">
    <property type="component" value="Genome"/>
</dbReference>
<evidence type="ECO:0000313" key="1">
    <source>
        <dbReference type="EMBL" id="CBY01909.1"/>
    </source>
</evidence>
<proteinExistence type="predicted"/>
<protein>
    <submittedName>
        <fullName evidence="1">Predicted protein</fullName>
    </submittedName>
</protein>
<reference evidence="2" key="1">
    <citation type="journal article" date="2011" name="Nat. Commun.">
        <title>Effector diversification within compartments of the Leptosphaeria maculans genome affected by Repeat-Induced Point mutations.</title>
        <authorList>
            <person name="Rouxel T."/>
            <person name="Grandaubert J."/>
            <person name="Hane J.K."/>
            <person name="Hoede C."/>
            <person name="van de Wouw A.P."/>
            <person name="Couloux A."/>
            <person name="Dominguez V."/>
            <person name="Anthouard V."/>
            <person name="Bally P."/>
            <person name="Bourras S."/>
            <person name="Cozijnsen A.J."/>
            <person name="Ciuffetti L.M."/>
            <person name="Degrave A."/>
            <person name="Dilmaghani A."/>
            <person name="Duret L."/>
            <person name="Fudal I."/>
            <person name="Goodwin S.B."/>
            <person name="Gout L."/>
            <person name="Glaser N."/>
            <person name="Linglin J."/>
            <person name="Kema G.H.J."/>
            <person name="Lapalu N."/>
            <person name="Lawrence C.B."/>
            <person name="May K."/>
            <person name="Meyer M."/>
            <person name="Ollivier B."/>
            <person name="Poulain J."/>
            <person name="Schoch C.L."/>
            <person name="Simon A."/>
            <person name="Spatafora J.W."/>
            <person name="Stachowiak A."/>
            <person name="Turgeon B.G."/>
            <person name="Tyler B.M."/>
            <person name="Vincent D."/>
            <person name="Weissenbach J."/>
            <person name="Amselem J."/>
            <person name="Quesneville H."/>
            <person name="Oliver R.P."/>
            <person name="Wincker P."/>
            <person name="Balesdent M.-H."/>
            <person name="Howlett B.J."/>
        </authorList>
    </citation>
    <scope>NUCLEOTIDE SEQUENCE [LARGE SCALE GENOMIC DNA]</scope>
    <source>
        <strain evidence="2">JN3 / isolate v23.1.3 / race Av1-4-5-6-7-8</strain>
    </source>
</reference>
<dbReference type="AlphaFoldDB" id="E5AFC0"/>
<evidence type="ECO:0000313" key="2">
    <source>
        <dbReference type="Proteomes" id="UP000002668"/>
    </source>
</evidence>
<accession>E5AFC0</accession>